<evidence type="ECO:0000256" key="1">
    <source>
        <dbReference type="SAM" id="Phobius"/>
    </source>
</evidence>
<reference evidence="2" key="1">
    <citation type="submission" date="2022-03" db="EMBL/GenBank/DDBJ databases">
        <title>Genome Sequence of a New Salmonella enterica Strain (Salmonella Abeokuta) isolated from Poultry Feed in Nigeria.</title>
        <authorList>
            <person name="Fagbamila I."/>
            <person name="Barco L."/>
            <person name="Monorella C."/>
            <person name="Beld M.V.D."/>
            <person name="Mooijman K."/>
            <person name="Hernandez-Segura A."/>
            <person name="Orsini M."/>
            <person name="Ajayi O."/>
            <person name="Ngulukun S."/>
            <person name="Jambalang A.-R."/>
            <person name="Sati N."/>
            <person name="Emmennaa P."/>
            <person name="Ankeli P."/>
            <person name="Muhammad M."/>
        </authorList>
    </citation>
    <scope>NUCLEOTIDE SEQUENCE</scope>
    <source>
        <strain evidence="2">OG19FER4</strain>
    </source>
</reference>
<organism evidence="2">
    <name type="scientific">Salmonella enterica subsp. enterica serovar Abeokuta</name>
    <dbReference type="NCBI Taxonomy" id="2926665"/>
    <lineage>
        <taxon>Bacteria</taxon>
        <taxon>Pseudomonadati</taxon>
        <taxon>Pseudomonadota</taxon>
        <taxon>Gammaproteobacteria</taxon>
        <taxon>Enterobacterales</taxon>
        <taxon>Enterobacteriaceae</taxon>
        <taxon>Salmonella</taxon>
    </lineage>
</organism>
<keyword evidence="1" id="KW-0812">Transmembrane</keyword>
<sequence>MVVFKWIFIERWKFKKMFSGVDVDIATFLTIAWERNISGCREYPGILKDMQRILTEVAHKGANNMLKVNLFLWGIIVGGLLMKIALANGWTHL</sequence>
<keyword evidence="1" id="KW-0472">Membrane</keyword>
<feature type="transmembrane region" description="Helical" evidence="1">
    <location>
        <begin position="70"/>
        <end position="90"/>
    </location>
</feature>
<keyword evidence="1" id="KW-1133">Transmembrane helix</keyword>
<name>A0A8T9INQ2_SALET</name>
<gene>
    <name evidence="2" type="ORF">MOV10_09425</name>
</gene>
<dbReference type="EMBL" id="CP093445">
    <property type="protein sequence ID" value="UNO35770.1"/>
    <property type="molecule type" value="Genomic_DNA"/>
</dbReference>
<dbReference type="RefSeq" id="WP_242105964.1">
    <property type="nucleotide sequence ID" value="NZ_CP093445.1"/>
</dbReference>
<dbReference type="AlphaFoldDB" id="A0A8T9INQ2"/>
<proteinExistence type="predicted"/>
<evidence type="ECO:0000313" key="2">
    <source>
        <dbReference type="EMBL" id="UNO35770.1"/>
    </source>
</evidence>
<accession>A0A8T9INQ2</accession>
<protein>
    <submittedName>
        <fullName evidence="2">Uncharacterized protein</fullName>
    </submittedName>
</protein>